<dbReference type="OrthoDB" id="9810135at2"/>
<dbReference type="PANTHER" id="PTHR11070">
    <property type="entry name" value="UVRD / RECB / PCRA DNA HELICASE FAMILY MEMBER"/>
    <property type="match status" value="1"/>
</dbReference>
<keyword evidence="8" id="KW-0238">DNA-binding</keyword>
<evidence type="ECO:0000256" key="1">
    <source>
        <dbReference type="ARBA" id="ARBA00022722"/>
    </source>
</evidence>
<evidence type="ECO:0000313" key="19">
    <source>
        <dbReference type="Proteomes" id="UP000186308"/>
    </source>
</evidence>
<dbReference type="GO" id="GO:0005829">
    <property type="term" value="C:cytosol"/>
    <property type="evidence" value="ECO:0007669"/>
    <property type="project" value="TreeGrafter"/>
</dbReference>
<keyword evidence="6" id="KW-0269">Exonuclease</keyword>
<feature type="binding site" evidence="15">
    <location>
        <begin position="26"/>
        <end position="33"/>
    </location>
    <ligand>
        <name>ATP</name>
        <dbReference type="ChEBI" id="CHEBI:30616"/>
    </ligand>
</feature>
<evidence type="ECO:0000256" key="8">
    <source>
        <dbReference type="ARBA" id="ARBA00023125"/>
    </source>
</evidence>
<feature type="domain" description="UvrD-like helicase C-terminal" evidence="17">
    <location>
        <begin position="517"/>
        <end position="786"/>
    </location>
</feature>
<evidence type="ECO:0000256" key="7">
    <source>
        <dbReference type="ARBA" id="ARBA00022840"/>
    </source>
</evidence>
<evidence type="ECO:0000256" key="9">
    <source>
        <dbReference type="ARBA" id="ARBA00023204"/>
    </source>
</evidence>
<dbReference type="Pfam" id="PF13361">
    <property type="entry name" value="UvrD_C"/>
    <property type="match status" value="1"/>
</dbReference>
<dbReference type="InterPro" id="IPR014017">
    <property type="entry name" value="DNA_helicase_UvrD-like_C"/>
</dbReference>
<evidence type="ECO:0000256" key="2">
    <source>
        <dbReference type="ARBA" id="ARBA00022741"/>
    </source>
</evidence>
<dbReference type="InterPro" id="IPR011335">
    <property type="entry name" value="Restrct_endonuc-II-like"/>
</dbReference>
<evidence type="ECO:0000256" key="4">
    <source>
        <dbReference type="ARBA" id="ARBA00022801"/>
    </source>
</evidence>
<organism evidence="18 19">
    <name type="scientific">Acidiphilium rubrum</name>
    <dbReference type="NCBI Taxonomy" id="526"/>
    <lineage>
        <taxon>Bacteria</taxon>
        <taxon>Pseudomonadati</taxon>
        <taxon>Pseudomonadota</taxon>
        <taxon>Alphaproteobacteria</taxon>
        <taxon>Acetobacterales</taxon>
        <taxon>Acidocellaceae</taxon>
        <taxon>Acidiphilium</taxon>
    </lineage>
</organism>
<evidence type="ECO:0000256" key="11">
    <source>
        <dbReference type="ARBA" id="ARBA00034617"/>
    </source>
</evidence>
<evidence type="ECO:0000256" key="13">
    <source>
        <dbReference type="ARBA" id="ARBA00034923"/>
    </source>
</evidence>
<evidence type="ECO:0000256" key="3">
    <source>
        <dbReference type="ARBA" id="ARBA00022763"/>
    </source>
</evidence>
<dbReference type="SUPFAM" id="SSF52540">
    <property type="entry name" value="P-loop containing nucleoside triphosphate hydrolases"/>
    <property type="match status" value="1"/>
</dbReference>
<dbReference type="Pfam" id="PF12705">
    <property type="entry name" value="PDDEXK_1"/>
    <property type="match status" value="1"/>
</dbReference>
<dbReference type="PROSITE" id="PS51217">
    <property type="entry name" value="UVRD_HELICASE_CTER"/>
    <property type="match status" value="1"/>
</dbReference>
<dbReference type="GO" id="GO:0043138">
    <property type="term" value="F:3'-5' DNA helicase activity"/>
    <property type="evidence" value="ECO:0007669"/>
    <property type="project" value="UniProtKB-EC"/>
</dbReference>
<dbReference type="GO" id="GO:0003677">
    <property type="term" value="F:DNA binding"/>
    <property type="evidence" value="ECO:0007669"/>
    <property type="project" value="UniProtKB-KW"/>
</dbReference>
<proteinExistence type="predicted"/>
<dbReference type="Proteomes" id="UP000186308">
    <property type="component" value="Unassembled WGS sequence"/>
</dbReference>
<dbReference type="InterPro" id="IPR027417">
    <property type="entry name" value="P-loop_NTPase"/>
</dbReference>
<dbReference type="InterPro" id="IPR011604">
    <property type="entry name" value="PDDEXK-like_dom_sf"/>
</dbReference>
<accession>A0A8G2FFG3</accession>
<dbReference type="Pfam" id="PF00580">
    <property type="entry name" value="UvrD-helicase"/>
    <property type="match status" value="1"/>
</dbReference>
<keyword evidence="4 15" id="KW-0378">Hydrolase</keyword>
<dbReference type="PROSITE" id="PS51198">
    <property type="entry name" value="UVRD_HELICASE_ATP_BIND"/>
    <property type="match status" value="1"/>
</dbReference>
<evidence type="ECO:0000256" key="12">
    <source>
        <dbReference type="ARBA" id="ARBA00034808"/>
    </source>
</evidence>
<dbReference type="GO" id="GO:0005524">
    <property type="term" value="F:ATP binding"/>
    <property type="evidence" value="ECO:0007669"/>
    <property type="project" value="UniProtKB-UniRule"/>
</dbReference>
<dbReference type="EMBL" id="FTNE01000031">
    <property type="protein sequence ID" value="SIR42539.1"/>
    <property type="molecule type" value="Genomic_DNA"/>
</dbReference>
<dbReference type="SUPFAM" id="SSF52980">
    <property type="entry name" value="Restriction endonuclease-like"/>
    <property type="match status" value="1"/>
</dbReference>
<evidence type="ECO:0000256" key="6">
    <source>
        <dbReference type="ARBA" id="ARBA00022839"/>
    </source>
</evidence>
<keyword evidence="10" id="KW-0413">Isomerase</keyword>
<name>A0A8G2FFG3_ACIRU</name>
<evidence type="ECO:0000256" key="10">
    <source>
        <dbReference type="ARBA" id="ARBA00023235"/>
    </source>
</evidence>
<dbReference type="InterPro" id="IPR038726">
    <property type="entry name" value="PDDEXK_AddAB-type"/>
</dbReference>
<dbReference type="InterPro" id="IPR014016">
    <property type="entry name" value="UvrD-like_ATP-bd"/>
</dbReference>
<keyword evidence="3" id="KW-0227">DNA damage</keyword>
<sequence length="1163" mass="122585">MSGANLAAEAAQRAASDPAVSAFVGASAGSGKTKLLTDRLLRLMLAGAPPARILCLTFTRAAAAEMAIRLRDRLGRWAIASEAALDADLASLDVAASAAVRARARALFGLVLDLPGGMRIDTIHAFCQSLLRRFPLEAGVSPHFVVADEAESALRKRAAREDLLGGRVDEPYPALKLLAGEISEVQFGALVDRLLADSQAHLARLLDRHGEPGPIMAMQRAAIDAPDASDAQLWDEAVRPDEAMLRPALDRIARQSSPAARNKALLLLDWLACDPASRLAGWPSWLDGFLTGKGEPRKLSGLINKSLGQAAPELADVLAAEQARILRCLDRFAAKEVAALSAALTEVLLPIHAVASAGKLRDSRFDYGDLIALAARLLFDPGAAWVLFKLDGGIDHILLDEVQDIAPSQWGVIDAIAREFFAGDGAKTDVRRTIFAVGDRKQSIYSFQGADLASFDAWRAGIGGRVRAAAARWHEGTLATSFRSSAPVLGLVDRVFEGVARAGVVLPGEALVHGVSRAGQAGSVALWPLADPDPEADLPAWAPAERYARQDSARRRLAEGLAGWIAANIDVMKLESRGRTLQAGDILILVRSRNEFGPALTRALKDAGVPVAGLDRMVLTETRAVADLVALAQAVLLPEDDVAVATVLASPLGGLSDDQLMALAIGRSGTLRDALFARADGTPEYRAARDFFAAVQARADFVSPYRLFAEVLGTLGGRARLLARLGPEAAEPIDELLATALDYGQREAPSLQGFLAALEASAAEIKREAEAAGDRVRLMTVHGAKGLQAPLVILPDTTSVPQQRETLYWLTVPQSDVLVPVFCPRADLRSSAVAAAVAAAGRLMIEEYNRLLYVALTRAEDHLVVCGAAPKKALPETCWYEAVRVAFGQMDGGAEQDVALPWAAQAAVVSCAQTAAPDRTGRQVAARLAPLPGWIGPETGWRAAAPPEPPDRVDRLVPSRSAEGEARGLAAASPRAGARAAGRAAAMARGRLIHALLQHLPTVAAAERRDRAAAYAAQAGHGLDRDAQRAVVDAVMQVLDHPALAGLFGPGSRAEAPVAGVVQGVEIGGLIDRLVVLPDRIVMADFKTDRQPPADAAAIPLPYLAQLAAYAAVLGAIYPGRAVQAMLVWTANGTVMPVPESVLALHAPRRQQASADGAGALEG</sequence>
<keyword evidence="5 15" id="KW-0347">Helicase</keyword>
<keyword evidence="2 15" id="KW-0547">Nucleotide-binding</keyword>
<evidence type="ECO:0000259" key="17">
    <source>
        <dbReference type="PROSITE" id="PS51217"/>
    </source>
</evidence>
<evidence type="ECO:0000256" key="15">
    <source>
        <dbReference type="PROSITE-ProRule" id="PRU00560"/>
    </source>
</evidence>
<dbReference type="InterPro" id="IPR014151">
    <property type="entry name" value="DNA_helicase_AddA"/>
</dbReference>
<dbReference type="AlphaFoldDB" id="A0A8G2FFG3"/>
<keyword evidence="19" id="KW-1185">Reference proteome</keyword>
<dbReference type="Gene3D" id="3.40.50.300">
    <property type="entry name" value="P-loop containing nucleotide triphosphate hydrolases"/>
    <property type="match status" value="4"/>
</dbReference>
<dbReference type="Gene3D" id="3.90.320.10">
    <property type="match status" value="1"/>
</dbReference>
<dbReference type="RefSeq" id="WP_029313272.1">
    <property type="nucleotide sequence ID" value="NZ_FTNE01000031.1"/>
</dbReference>
<dbReference type="PANTHER" id="PTHR11070:SF2">
    <property type="entry name" value="ATP-DEPENDENT DNA HELICASE SRS2"/>
    <property type="match status" value="1"/>
</dbReference>
<dbReference type="Gene3D" id="1.10.486.10">
    <property type="entry name" value="PCRA, domain 4"/>
    <property type="match status" value="1"/>
</dbReference>
<keyword evidence="9" id="KW-0234">DNA repair</keyword>
<dbReference type="InterPro" id="IPR000212">
    <property type="entry name" value="DNA_helicase_UvrD/REP"/>
</dbReference>
<keyword evidence="7 15" id="KW-0067">ATP-binding</keyword>
<comment type="catalytic activity">
    <reaction evidence="14">
        <text>ATP + H2O = ADP + phosphate + H(+)</text>
        <dbReference type="Rhea" id="RHEA:13065"/>
        <dbReference type="ChEBI" id="CHEBI:15377"/>
        <dbReference type="ChEBI" id="CHEBI:15378"/>
        <dbReference type="ChEBI" id="CHEBI:30616"/>
        <dbReference type="ChEBI" id="CHEBI:43474"/>
        <dbReference type="ChEBI" id="CHEBI:456216"/>
        <dbReference type="EC" id="5.6.2.4"/>
    </reaction>
</comment>
<evidence type="ECO:0000256" key="14">
    <source>
        <dbReference type="ARBA" id="ARBA00048988"/>
    </source>
</evidence>
<evidence type="ECO:0000259" key="16">
    <source>
        <dbReference type="PROSITE" id="PS51198"/>
    </source>
</evidence>
<feature type="domain" description="UvrD-like helicase ATP-binding" evidence="16">
    <location>
        <begin position="5"/>
        <end position="485"/>
    </location>
</feature>
<dbReference type="GO" id="GO:0033202">
    <property type="term" value="C:DNA helicase complex"/>
    <property type="evidence" value="ECO:0007669"/>
    <property type="project" value="TreeGrafter"/>
</dbReference>
<dbReference type="NCBIfam" id="TIGR02784">
    <property type="entry name" value="addA_alphas"/>
    <property type="match status" value="1"/>
</dbReference>
<evidence type="ECO:0000256" key="5">
    <source>
        <dbReference type="ARBA" id="ARBA00022806"/>
    </source>
</evidence>
<dbReference type="EC" id="5.6.2.4" evidence="12"/>
<reference evidence="18 19" key="1">
    <citation type="submission" date="2017-01" db="EMBL/GenBank/DDBJ databases">
        <authorList>
            <person name="Varghese N."/>
            <person name="Submissions S."/>
        </authorList>
    </citation>
    <scope>NUCLEOTIDE SEQUENCE [LARGE SCALE GENOMIC DNA]</scope>
    <source>
        <strain evidence="18 19">ATCC 35905</strain>
    </source>
</reference>
<comment type="caution">
    <text evidence="18">The sequence shown here is derived from an EMBL/GenBank/DDBJ whole genome shotgun (WGS) entry which is preliminary data.</text>
</comment>
<dbReference type="GO" id="GO:0000725">
    <property type="term" value="P:recombinational repair"/>
    <property type="evidence" value="ECO:0007669"/>
    <property type="project" value="TreeGrafter"/>
</dbReference>
<comment type="catalytic activity">
    <reaction evidence="11">
        <text>Couples ATP hydrolysis with the unwinding of duplex DNA by translocating in the 3'-5' direction.</text>
        <dbReference type="EC" id="5.6.2.4"/>
    </reaction>
</comment>
<protein>
    <recommendedName>
        <fullName evidence="12">DNA 3'-5' helicase</fullName>
        <ecNumber evidence="12">5.6.2.4</ecNumber>
    </recommendedName>
    <alternativeName>
        <fullName evidence="13">DNA 3'-5' helicase II</fullName>
    </alternativeName>
</protein>
<dbReference type="GO" id="GO:0004527">
    <property type="term" value="F:exonuclease activity"/>
    <property type="evidence" value="ECO:0007669"/>
    <property type="project" value="UniProtKB-KW"/>
</dbReference>
<gene>
    <name evidence="18" type="ORF">SAMN05421828_13120</name>
</gene>
<keyword evidence="1" id="KW-0540">Nuclease</keyword>
<evidence type="ECO:0000313" key="18">
    <source>
        <dbReference type="EMBL" id="SIR42539.1"/>
    </source>
</evidence>